<feature type="compositionally biased region" description="Basic and acidic residues" evidence="3">
    <location>
        <begin position="722"/>
        <end position="739"/>
    </location>
</feature>
<dbReference type="PANTHER" id="PTHR47642">
    <property type="entry name" value="ATP-DEPENDENT DNA HELICASE"/>
    <property type="match status" value="1"/>
</dbReference>
<feature type="region of interest" description="Disordered" evidence="3">
    <location>
        <begin position="722"/>
        <end position="753"/>
    </location>
</feature>
<dbReference type="InterPro" id="IPR005053">
    <property type="entry name" value="MobA_MobL"/>
</dbReference>
<organism evidence="6 7">
    <name type="scientific">Novosphingobium capsulatum</name>
    <dbReference type="NCBI Taxonomy" id="13688"/>
    <lineage>
        <taxon>Bacteria</taxon>
        <taxon>Pseudomonadati</taxon>
        <taxon>Pseudomonadota</taxon>
        <taxon>Alphaproteobacteria</taxon>
        <taxon>Sphingomonadales</taxon>
        <taxon>Sphingomonadaceae</taxon>
        <taxon>Novosphingobium</taxon>
    </lineage>
</organism>
<evidence type="ECO:0000313" key="6">
    <source>
        <dbReference type="EMBL" id="MDR6513415.1"/>
    </source>
</evidence>
<sequence>MYHFSAKVVSRGGGSSAVAAAAYRSAGRLYDARLDRHHDFSNKTGVVHSEVMLPEGAPEEWRDRGKLWNAVEAVEVRKDAQLAREIEFAIPREMSQADGIQLARDFVQKEFVDRGMVADLNVHWDVGPDGLAKPHAHVMLAMREVGSDGFGPKVREWNKTELLTHWREAWAEHVNGRLAQLDIDARIDHRSLEAQGIDLEPQNKIGPAAARMAQEGLVRERLEEHFAIARSNGEKILENPGIALDAITHQQATFTSRDLATFVHRHSEGKDQFDAVLAAVRGSPDLVRLGQDGRGEERFTSRAMLETEQRLEKATARLDAERHHGVPARHLNTALDRAEARGLVLSVEQRHALEHVTGGSGIASVIGYAGTGKSAMLGVAREAWEKAGYDVRGIALSGIAAENLENGSGIASRTIASLEHQWAQGRETLEPNSILVIDEAGMIGTRQMERVISEAEKQGAKVVLVGDPQQLQAIEAGAAFRSMAERHGAVEITEVRRQAEEWQRDATRHLATGRTGEAIEAYHAAGLVVESRTRESARDALIERWDADRQAHPEASRLILTHTNAECDELNAQARDRLRDHGTLGTDVAVETNRGMRLFAEQDRIMFLRNERELGVKNGMLGTIERVDRTGMAVRLDDGRAVAFDHKDYADLTHGYAATVHKAQGATLDRVHVLATPGLDRHGAYVALSRHRDHVELHYARTDFAYRERLAALLSRDRSKDMVRDYAGKEQEQRARKAEPTLQPQASAEQTERKGRFAGLRLSVPSFARPPVQDQQATHEHTKPALAAAQQIQTRPSLDQAVERYARATAEIDRMTRQQLPALEYQKTAQARAAQALDALPGGSARDLDTAFQRNPSLMVEASIGRTANSIGAMKLEAKIRADPELRADRFVESWQQLQDQRSRLTGSSNREARQQVEGQMRAMAKGLEKDPALGSALSKRGDQLIGKQWSREWSPGVSGHDISEAARTRSIAQQLTHSLERGRDRGMGL</sequence>
<protein>
    <submittedName>
        <fullName evidence="6">Ti-type conjugative transfer relaxase TraA</fullName>
    </submittedName>
</protein>
<comment type="caution">
    <text evidence="6">The sequence shown here is derived from an EMBL/GenBank/DDBJ whole genome shotgun (WGS) entry which is preliminary data.</text>
</comment>
<feature type="region of interest" description="Disordered" evidence="3">
    <location>
        <begin position="771"/>
        <end position="798"/>
    </location>
</feature>
<feature type="domain" description="MobA/MobL protein" evidence="5">
    <location>
        <begin position="16"/>
        <end position="214"/>
    </location>
</feature>
<evidence type="ECO:0000259" key="5">
    <source>
        <dbReference type="Pfam" id="PF03389"/>
    </source>
</evidence>
<reference evidence="6 7" key="1">
    <citation type="submission" date="2023-07" db="EMBL/GenBank/DDBJ databases">
        <title>Sorghum-associated microbial communities from plants grown in Nebraska, USA.</title>
        <authorList>
            <person name="Schachtman D."/>
        </authorList>
    </citation>
    <scope>NUCLEOTIDE SEQUENCE [LARGE SCALE GENOMIC DNA]</scope>
    <source>
        <strain evidence="6 7">DS1027</strain>
    </source>
</reference>
<feature type="domain" description="(+)RNA virus helicase C-terminal" evidence="4">
    <location>
        <begin position="648"/>
        <end position="696"/>
    </location>
</feature>
<evidence type="ECO:0000256" key="3">
    <source>
        <dbReference type="SAM" id="MobiDB-lite"/>
    </source>
</evidence>
<dbReference type="RefSeq" id="WP_309806679.1">
    <property type="nucleotide sequence ID" value="NZ_JAVDRD010000029.1"/>
</dbReference>
<evidence type="ECO:0000313" key="7">
    <source>
        <dbReference type="Proteomes" id="UP001184150"/>
    </source>
</evidence>
<dbReference type="InterPro" id="IPR027417">
    <property type="entry name" value="P-loop_NTPase"/>
</dbReference>
<keyword evidence="7" id="KW-1185">Reference proteome</keyword>
<dbReference type="Pfam" id="PF01443">
    <property type="entry name" value="Viral_helicase1"/>
    <property type="match status" value="1"/>
</dbReference>
<dbReference type="InterPro" id="IPR051055">
    <property type="entry name" value="PIF1_helicase"/>
</dbReference>
<evidence type="ECO:0000259" key="4">
    <source>
        <dbReference type="Pfam" id="PF01443"/>
    </source>
</evidence>
<dbReference type="Gene3D" id="3.40.50.300">
    <property type="entry name" value="P-loop containing nucleotide triphosphate hydrolases"/>
    <property type="match status" value="2"/>
</dbReference>
<dbReference type="Gene3D" id="2.30.30.940">
    <property type="match status" value="1"/>
</dbReference>
<evidence type="ECO:0000256" key="1">
    <source>
        <dbReference type="ARBA" id="ARBA00010873"/>
    </source>
</evidence>
<evidence type="ECO:0000256" key="2">
    <source>
        <dbReference type="ARBA" id="ARBA00022971"/>
    </source>
</evidence>
<comment type="similarity">
    <text evidence="1">Belongs to the MobA/MobL family.</text>
</comment>
<name>A0ABU1MSU2_9SPHN</name>
<dbReference type="Proteomes" id="UP001184150">
    <property type="component" value="Unassembled WGS sequence"/>
</dbReference>
<keyword evidence="2" id="KW-0184">Conjugation</keyword>
<dbReference type="NCBIfam" id="NF010464">
    <property type="entry name" value="PRK13889.1"/>
    <property type="match status" value="1"/>
</dbReference>
<dbReference type="InterPro" id="IPR027351">
    <property type="entry name" value="(+)RNA_virus_helicase_core_dom"/>
</dbReference>
<dbReference type="PANTHER" id="PTHR47642:SF5">
    <property type="entry name" value="ATP-DEPENDENT DNA HELICASE"/>
    <property type="match status" value="1"/>
</dbReference>
<dbReference type="CDD" id="cd17933">
    <property type="entry name" value="DEXSc_RecD-like"/>
    <property type="match status" value="1"/>
</dbReference>
<dbReference type="NCBIfam" id="NF041496">
    <property type="entry name" value="MobQ"/>
    <property type="match status" value="1"/>
</dbReference>
<dbReference type="CDD" id="cd18809">
    <property type="entry name" value="SF1_C_RecD"/>
    <property type="match status" value="1"/>
</dbReference>
<dbReference type="InterPro" id="IPR014136">
    <property type="entry name" value="TraA_Ti"/>
</dbReference>
<proteinExistence type="inferred from homology"/>
<dbReference type="Pfam" id="PF13604">
    <property type="entry name" value="AAA_30"/>
    <property type="match status" value="1"/>
</dbReference>
<dbReference type="EMBL" id="JAVDRD010000029">
    <property type="protein sequence ID" value="MDR6513415.1"/>
    <property type="molecule type" value="Genomic_DNA"/>
</dbReference>
<dbReference type="Gene3D" id="3.30.930.30">
    <property type="match status" value="1"/>
</dbReference>
<dbReference type="NCBIfam" id="TIGR02768">
    <property type="entry name" value="TraA_Ti"/>
    <property type="match status" value="1"/>
</dbReference>
<gene>
    <name evidence="6" type="ORF">J2792_004309</name>
</gene>
<dbReference type="Pfam" id="PF03389">
    <property type="entry name" value="MobA_MobL"/>
    <property type="match status" value="1"/>
</dbReference>
<accession>A0ABU1MSU2</accession>
<dbReference type="SUPFAM" id="SSF52540">
    <property type="entry name" value="P-loop containing nucleoside triphosphate hydrolases"/>
    <property type="match status" value="2"/>
</dbReference>